<evidence type="ECO:0000256" key="1">
    <source>
        <dbReference type="SAM" id="MobiDB-lite"/>
    </source>
</evidence>
<evidence type="ECO:0000313" key="2">
    <source>
        <dbReference type="EMBL" id="MCE3215963.1"/>
    </source>
</evidence>
<comment type="caution">
    <text evidence="2">The sequence shown here is derived from an EMBL/GenBank/DDBJ whole genome shotgun (WGS) entry which is preliminary data.</text>
</comment>
<reference evidence="2 3" key="1">
    <citation type="journal article" date="2021" name="BMC Genomics">
        <title>Datura genome reveals duplications of psychoactive alkaloid biosynthetic genes and high mutation rate following tissue culture.</title>
        <authorList>
            <person name="Rajewski A."/>
            <person name="Carter-House D."/>
            <person name="Stajich J."/>
            <person name="Litt A."/>
        </authorList>
    </citation>
    <scope>NUCLEOTIDE SEQUENCE [LARGE SCALE GENOMIC DNA]</scope>
    <source>
        <strain evidence="2">AR-01</strain>
    </source>
</reference>
<feature type="non-terminal residue" evidence="2">
    <location>
        <position position="1"/>
    </location>
</feature>
<keyword evidence="3" id="KW-1185">Reference proteome</keyword>
<dbReference type="EMBL" id="JACEIK010011918">
    <property type="protein sequence ID" value="MCE3215963.1"/>
    <property type="molecule type" value="Genomic_DNA"/>
</dbReference>
<name>A0ABS8WXP0_DATST</name>
<feature type="region of interest" description="Disordered" evidence="1">
    <location>
        <begin position="35"/>
        <end position="74"/>
    </location>
</feature>
<protein>
    <submittedName>
        <fullName evidence="2">Uncharacterized protein</fullName>
    </submittedName>
</protein>
<proteinExistence type="predicted"/>
<feature type="compositionally biased region" description="Polar residues" evidence="1">
    <location>
        <begin position="39"/>
        <end position="49"/>
    </location>
</feature>
<dbReference type="Proteomes" id="UP000823775">
    <property type="component" value="Unassembled WGS sequence"/>
</dbReference>
<evidence type="ECO:0000313" key="3">
    <source>
        <dbReference type="Proteomes" id="UP000823775"/>
    </source>
</evidence>
<organism evidence="2 3">
    <name type="scientific">Datura stramonium</name>
    <name type="common">Jimsonweed</name>
    <name type="synonym">Common thornapple</name>
    <dbReference type="NCBI Taxonomy" id="4076"/>
    <lineage>
        <taxon>Eukaryota</taxon>
        <taxon>Viridiplantae</taxon>
        <taxon>Streptophyta</taxon>
        <taxon>Embryophyta</taxon>
        <taxon>Tracheophyta</taxon>
        <taxon>Spermatophyta</taxon>
        <taxon>Magnoliopsida</taxon>
        <taxon>eudicotyledons</taxon>
        <taxon>Gunneridae</taxon>
        <taxon>Pentapetalae</taxon>
        <taxon>asterids</taxon>
        <taxon>lamiids</taxon>
        <taxon>Solanales</taxon>
        <taxon>Solanaceae</taxon>
        <taxon>Solanoideae</taxon>
        <taxon>Datureae</taxon>
        <taxon>Datura</taxon>
    </lineage>
</organism>
<accession>A0ABS8WXP0</accession>
<sequence>DKSLTPYNPKLERTLRRAMNAQEREVEKFQKLANARARGNNQHASNNENDYIDRNELNEQNIEDVAPGNHRQPQ</sequence>
<gene>
    <name evidence="2" type="ORF">HAX54_004214</name>
</gene>